<comment type="caution">
    <text evidence="1">The sequence shown here is derived from an EMBL/GenBank/DDBJ whole genome shotgun (WGS) entry which is preliminary data.</text>
</comment>
<evidence type="ECO:0000313" key="2">
    <source>
        <dbReference type="Proteomes" id="UP001606134"/>
    </source>
</evidence>
<name>A0ABW7H9S6_9BURK</name>
<dbReference type="Proteomes" id="UP001606134">
    <property type="component" value="Unassembled WGS sequence"/>
</dbReference>
<evidence type="ECO:0000313" key="1">
    <source>
        <dbReference type="EMBL" id="MFG6486649.1"/>
    </source>
</evidence>
<reference evidence="1 2" key="1">
    <citation type="submission" date="2024-08" db="EMBL/GenBank/DDBJ databases">
        <authorList>
            <person name="Lu H."/>
        </authorList>
    </citation>
    <scope>NUCLEOTIDE SEQUENCE [LARGE SCALE GENOMIC DNA]</scope>
    <source>
        <strain evidence="1 2">BYS78W</strain>
    </source>
</reference>
<keyword evidence="2" id="KW-1185">Reference proteome</keyword>
<organism evidence="1 2">
    <name type="scientific">Pelomonas candidula</name>
    <dbReference type="NCBI Taxonomy" id="3299025"/>
    <lineage>
        <taxon>Bacteria</taxon>
        <taxon>Pseudomonadati</taxon>
        <taxon>Pseudomonadota</taxon>
        <taxon>Betaproteobacteria</taxon>
        <taxon>Burkholderiales</taxon>
        <taxon>Sphaerotilaceae</taxon>
        <taxon>Roseateles</taxon>
    </lineage>
</organism>
<sequence>MAAMHVEHLRLQRVFDVRRGALSKTSVTNFSFETTDGRRCLSVQLPGHPRLEAGDPIAAVLTRAGHWQTLRGWKNLATHEISIRGQLDGVDALRMAVVTAFIFAMRPTAAPGRTLADLALGACGLMAVALARQQWQTWQARRLLENL</sequence>
<dbReference type="EMBL" id="JBIGIC010000003">
    <property type="protein sequence ID" value="MFG6486649.1"/>
    <property type="molecule type" value="Genomic_DNA"/>
</dbReference>
<protein>
    <submittedName>
        <fullName evidence="1">Uncharacterized protein</fullName>
    </submittedName>
</protein>
<accession>A0ABW7H9S6</accession>
<dbReference type="RefSeq" id="WP_394407931.1">
    <property type="nucleotide sequence ID" value="NZ_JBIGIC010000003.1"/>
</dbReference>
<proteinExistence type="predicted"/>
<gene>
    <name evidence="1" type="ORF">ACG04R_08210</name>
</gene>